<keyword evidence="1" id="KW-0732">Signal</keyword>
<accession>A0ABQ5UX89</accession>
<dbReference type="InterPro" id="IPR002048">
    <property type="entry name" value="EF_hand_dom"/>
</dbReference>
<organism evidence="3 4">
    <name type="scientific">Algimonas porphyrae</name>
    <dbReference type="NCBI Taxonomy" id="1128113"/>
    <lineage>
        <taxon>Bacteria</taxon>
        <taxon>Pseudomonadati</taxon>
        <taxon>Pseudomonadota</taxon>
        <taxon>Alphaproteobacteria</taxon>
        <taxon>Maricaulales</taxon>
        <taxon>Robiginitomaculaceae</taxon>
        <taxon>Algimonas</taxon>
    </lineage>
</organism>
<evidence type="ECO:0000313" key="4">
    <source>
        <dbReference type="Proteomes" id="UP001161390"/>
    </source>
</evidence>
<dbReference type="EMBL" id="BSNJ01000001">
    <property type="protein sequence ID" value="GLQ19345.1"/>
    <property type="molecule type" value="Genomic_DNA"/>
</dbReference>
<evidence type="ECO:0000313" key="3">
    <source>
        <dbReference type="EMBL" id="GLQ19345.1"/>
    </source>
</evidence>
<sequence>MSNALLKYALLPFACMAALAASATAQDTDPVQNKPKSDMMNMSSAELETLFATHDADLSGDLNLDEFIAFTVDRASHGDETARDLVVTGDYEGRFAALDQDADSALTLMEVVKTEHDDAVEQELSPTDEDEKL</sequence>
<gene>
    <name evidence="3" type="ORF">GCM10007854_03000</name>
</gene>
<dbReference type="SUPFAM" id="SSF47473">
    <property type="entry name" value="EF-hand"/>
    <property type="match status" value="1"/>
</dbReference>
<name>A0ABQ5UX89_9PROT</name>
<feature type="domain" description="EF-hand" evidence="2">
    <location>
        <begin position="42"/>
        <end position="77"/>
    </location>
</feature>
<dbReference type="Proteomes" id="UP001161390">
    <property type="component" value="Unassembled WGS sequence"/>
</dbReference>
<dbReference type="Gene3D" id="1.10.238.10">
    <property type="entry name" value="EF-hand"/>
    <property type="match status" value="1"/>
</dbReference>
<dbReference type="InterPro" id="IPR011992">
    <property type="entry name" value="EF-hand-dom_pair"/>
</dbReference>
<reference evidence="3" key="2">
    <citation type="submission" date="2023-01" db="EMBL/GenBank/DDBJ databases">
        <title>Draft genome sequence of Algimonas porphyrae strain NBRC 108216.</title>
        <authorList>
            <person name="Sun Q."/>
            <person name="Mori K."/>
        </authorList>
    </citation>
    <scope>NUCLEOTIDE SEQUENCE</scope>
    <source>
        <strain evidence="3">NBRC 108216</strain>
    </source>
</reference>
<protein>
    <recommendedName>
        <fullName evidence="2">EF-hand domain-containing protein</fullName>
    </recommendedName>
</protein>
<keyword evidence="4" id="KW-1185">Reference proteome</keyword>
<comment type="caution">
    <text evidence="3">The sequence shown here is derived from an EMBL/GenBank/DDBJ whole genome shotgun (WGS) entry which is preliminary data.</text>
</comment>
<evidence type="ECO:0000256" key="1">
    <source>
        <dbReference type="SAM" id="SignalP"/>
    </source>
</evidence>
<dbReference type="PROSITE" id="PS50222">
    <property type="entry name" value="EF_HAND_2"/>
    <property type="match status" value="1"/>
</dbReference>
<feature type="signal peptide" evidence="1">
    <location>
        <begin position="1"/>
        <end position="25"/>
    </location>
</feature>
<reference evidence="3" key="1">
    <citation type="journal article" date="2014" name="Int. J. Syst. Evol. Microbiol.">
        <title>Complete genome of a new Firmicutes species belonging to the dominant human colonic microbiota ('Ruminococcus bicirculans') reveals two chromosomes and a selective capacity to utilize plant glucans.</title>
        <authorList>
            <consortium name="NISC Comparative Sequencing Program"/>
            <person name="Wegmann U."/>
            <person name="Louis P."/>
            <person name="Goesmann A."/>
            <person name="Henrissat B."/>
            <person name="Duncan S.H."/>
            <person name="Flint H.J."/>
        </authorList>
    </citation>
    <scope>NUCLEOTIDE SEQUENCE</scope>
    <source>
        <strain evidence="3">NBRC 108216</strain>
    </source>
</reference>
<evidence type="ECO:0000259" key="2">
    <source>
        <dbReference type="PROSITE" id="PS50222"/>
    </source>
</evidence>
<dbReference type="RefSeq" id="WP_284369097.1">
    <property type="nucleotide sequence ID" value="NZ_BSNJ01000001.1"/>
</dbReference>
<feature type="chain" id="PRO_5045119641" description="EF-hand domain-containing protein" evidence="1">
    <location>
        <begin position="26"/>
        <end position="133"/>
    </location>
</feature>
<proteinExistence type="predicted"/>